<protein>
    <submittedName>
        <fullName evidence="1">Leucine-rich repeat extensin-like protein 3</fullName>
    </submittedName>
</protein>
<gene>
    <name evidence="1" type="ORF">M6B38_377135</name>
</gene>
<comment type="caution">
    <text evidence="1">The sequence shown here is derived from an EMBL/GenBank/DDBJ whole genome shotgun (WGS) entry which is preliminary data.</text>
</comment>
<reference evidence="1" key="1">
    <citation type="journal article" date="2023" name="GigaByte">
        <title>Genome assembly of the bearded iris, Iris pallida Lam.</title>
        <authorList>
            <person name="Bruccoleri R.E."/>
            <person name="Oakeley E.J."/>
            <person name="Faust A.M.E."/>
            <person name="Altorfer M."/>
            <person name="Dessus-Babus S."/>
            <person name="Burckhardt D."/>
            <person name="Oertli M."/>
            <person name="Naumann U."/>
            <person name="Petersen F."/>
            <person name="Wong J."/>
        </authorList>
    </citation>
    <scope>NUCLEOTIDE SEQUENCE</scope>
    <source>
        <strain evidence="1">GSM-AAB239-AS_SAM_17_03QT</strain>
    </source>
</reference>
<dbReference type="AlphaFoldDB" id="A0AAX6GAA4"/>
<accession>A0AAX6GAA4</accession>
<sequence>MVEPLRQRPSSTPYPLHPGNSCAPCALAGLLHRGPPVVDPEIQLPLSTCLRRSGHPTFPRLPSTSIAYLELPLPATLVTPVP</sequence>
<dbReference type="EMBL" id="JANAVB010021599">
    <property type="protein sequence ID" value="KAJ6825592.1"/>
    <property type="molecule type" value="Genomic_DNA"/>
</dbReference>
<evidence type="ECO:0000313" key="1">
    <source>
        <dbReference type="EMBL" id="KAJ6825592.1"/>
    </source>
</evidence>
<name>A0AAX6GAA4_IRIPA</name>
<dbReference type="Proteomes" id="UP001140949">
    <property type="component" value="Unassembled WGS sequence"/>
</dbReference>
<keyword evidence="2" id="KW-1185">Reference proteome</keyword>
<reference evidence="1" key="2">
    <citation type="submission" date="2023-04" db="EMBL/GenBank/DDBJ databases">
        <authorList>
            <person name="Bruccoleri R.E."/>
            <person name="Oakeley E.J."/>
            <person name="Faust A.-M."/>
            <person name="Dessus-Babus S."/>
            <person name="Altorfer M."/>
            <person name="Burckhardt D."/>
            <person name="Oertli M."/>
            <person name="Naumann U."/>
            <person name="Petersen F."/>
            <person name="Wong J."/>
        </authorList>
    </citation>
    <scope>NUCLEOTIDE SEQUENCE</scope>
    <source>
        <strain evidence="1">GSM-AAB239-AS_SAM_17_03QT</strain>
        <tissue evidence="1">Leaf</tissue>
    </source>
</reference>
<proteinExistence type="predicted"/>
<evidence type="ECO:0000313" key="2">
    <source>
        <dbReference type="Proteomes" id="UP001140949"/>
    </source>
</evidence>
<organism evidence="1 2">
    <name type="scientific">Iris pallida</name>
    <name type="common">Sweet iris</name>
    <dbReference type="NCBI Taxonomy" id="29817"/>
    <lineage>
        <taxon>Eukaryota</taxon>
        <taxon>Viridiplantae</taxon>
        <taxon>Streptophyta</taxon>
        <taxon>Embryophyta</taxon>
        <taxon>Tracheophyta</taxon>
        <taxon>Spermatophyta</taxon>
        <taxon>Magnoliopsida</taxon>
        <taxon>Liliopsida</taxon>
        <taxon>Asparagales</taxon>
        <taxon>Iridaceae</taxon>
        <taxon>Iridoideae</taxon>
        <taxon>Irideae</taxon>
        <taxon>Iris</taxon>
    </lineage>
</organism>